<dbReference type="AlphaFoldDB" id="A0A8X6N5T1"/>
<evidence type="ECO:0000313" key="2">
    <source>
        <dbReference type="EMBL" id="GFS95307.1"/>
    </source>
</evidence>
<protein>
    <submittedName>
        <fullName evidence="2">Uncharacterized protein</fullName>
    </submittedName>
</protein>
<accession>A0A8X6N5T1</accession>
<evidence type="ECO:0000313" key="3">
    <source>
        <dbReference type="Proteomes" id="UP000887013"/>
    </source>
</evidence>
<evidence type="ECO:0000256" key="1">
    <source>
        <dbReference type="SAM" id="MobiDB-lite"/>
    </source>
</evidence>
<name>A0A8X6N5T1_NEPPI</name>
<keyword evidence="3" id="KW-1185">Reference proteome</keyword>
<dbReference type="Proteomes" id="UP000887013">
    <property type="component" value="Unassembled WGS sequence"/>
</dbReference>
<gene>
    <name evidence="2" type="ORF">NPIL_464381</name>
</gene>
<proteinExistence type="predicted"/>
<comment type="caution">
    <text evidence="2">The sequence shown here is derived from an EMBL/GenBank/DDBJ whole genome shotgun (WGS) entry which is preliminary data.</text>
</comment>
<sequence length="49" mass="5173">MGRLLKAWNGDSLSPTAGDNLAESTRTPSGTLSVNGRVTTSMPEVDQRP</sequence>
<feature type="compositionally biased region" description="Polar residues" evidence="1">
    <location>
        <begin position="11"/>
        <end position="42"/>
    </location>
</feature>
<feature type="non-terminal residue" evidence="2">
    <location>
        <position position="49"/>
    </location>
</feature>
<reference evidence="2" key="1">
    <citation type="submission" date="2020-08" db="EMBL/GenBank/DDBJ databases">
        <title>Multicomponent nature underlies the extraordinary mechanical properties of spider dragline silk.</title>
        <authorList>
            <person name="Kono N."/>
            <person name="Nakamura H."/>
            <person name="Mori M."/>
            <person name="Yoshida Y."/>
            <person name="Ohtoshi R."/>
            <person name="Malay A.D."/>
            <person name="Moran D.A.P."/>
            <person name="Tomita M."/>
            <person name="Numata K."/>
            <person name="Arakawa K."/>
        </authorList>
    </citation>
    <scope>NUCLEOTIDE SEQUENCE</scope>
</reference>
<organism evidence="2 3">
    <name type="scientific">Nephila pilipes</name>
    <name type="common">Giant wood spider</name>
    <name type="synonym">Nephila maculata</name>
    <dbReference type="NCBI Taxonomy" id="299642"/>
    <lineage>
        <taxon>Eukaryota</taxon>
        <taxon>Metazoa</taxon>
        <taxon>Ecdysozoa</taxon>
        <taxon>Arthropoda</taxon>
        <taxon>Chelicerata</taxon>
        <taxon>Arachnida</taxon>
        <taxon>Araneae</taxon>
        <taxon>Araneomorphae</taxon>
        <taxon>Entelegynae</taxon>
        <taxon>Araneoidea</taxon>
        <taxon>Nephilidae</taxon>
        <taxon>Nephila</taxon>
    </lineage>
</organism>
<dbReference type="EMBL" id="BMAW01005663">
    <property type="protein sequence ID" value="GFS95307.1"/>
    <property type="molecule type" value="Genomic_DNA"/>
</dbReference>
<feature type="region of interest" description="Disordered" evidence="1">
    <location>
        <begin position="1"/>
        <end position="49"/>
    </location>
</feature>